<evidence type="ECO:0000313" key="1">
    <source>
        <dbReference type="EMBL" id="ODN03457.1"/>
    </source>
</evidence>
<protein>
    <submittedName>
        <fullName evidence="1">Uncharacterized protein</fullName>
    </submittedName>
</protein>
<proteinExistence type="predicted"/>
<name>A0A1D2NDZ7_ORCCI</name>
<dbReference type="Proteomes" id="UP000094527">
    <property type="component" value="Unassembled WGS sequence"/>
</dbReference>
<evidence type="ECO:0000313" key="2">
    <source>
        <dbReference type="Proteomes" id="UP000094527"/>
    </source>
</evidence>
<organism evidence="1 2">
    <name type="scientific">Orchesella cincta</name>
    <name type="common">Springtail</name>
    <name type="synonym">Podura cincta</name>
    <dbReference type="NCBI Taxonomy" id="48709"/>
    <lineage>
        <taxon>Eukaryota</taxon>
        <taxon>Metazoa</taxon>
        <taxon>Ecdysozoa</taxon>
        <taxon>Arthropoda</taxon>
        <taxon>Hexapoda</taxon>
        <taxon>Collembola</taxon>
        <taxon>Entomobryomorpha</taxon>
        <taxon>Entomobryoidea</taxon>
        <taxon>Orchesellidae</taxon>
        <taxon>Orchesellinae</taxon>
        <taxon>Orchesella</taxon>
    </lineage>
</organism>
<accession>A0A1D2NDZ7</accession>
<gene>
    <name evidence="1" type="ORF">Ocin01_03222</name>
</gene>
<sequence>MLPFSCALLICMNLKDVEKKTLFRSYPIPNLKNEHEETYQSGPFTSNPSAECTWKYETVVQHQSRESYNVDSEWLWRVMKSFRPLWMGTQSSPLKPALVSVDTHETMAEYIYFGESDHPKSKPKSQQTKLSEGLCWKIPFTADVITFR</sequence>
<dbReference type="AlphaFoldDB" id="A0A1D2NDZ7"/>
<reference evidence="1 2" key="1">
    <citation type="journal article" date="2016" name="Genome Biol. Evol.">
        <title>Gene Family Evolution Reflects Adaptation to Soil Environmental Stressors in the Genome of the Collembolan Orchesella cincta.</title>
        <authorList>
            <person name="Faddeeva-Vakhrusheva A."/>
            <person name="Derks M.F."/>
            <person name="Anvar S.Y."/>
            <person name="Agamennone V."/>
            <person name="Suring W."/>
            <person name="Smit S."/>
            <person name="van Straalen N.M."/>
            <person name="Roelofs D."/>
        </authorList>
    </citation>
    <scope>NUCLEOTIDE SEQUENCE [LARGE SCALE GENOMIC DNA]</scope>
    <source>
        <tissue evidence="1">Mixed pool</tissue>
    </source>
</reference>
<keyword evidence="2" id="KW-1185">Reference proteome</keyword>
<dbReference type="EMBL" id="LJIJ01000072">
    <property type="protein sequence ID" value="ODN03457.1"/>
    <property type="molecule type" value="Genomic_DNA"/>
</dbReference>
<comment type="caution">
    <text evidence="1">The sequence shown here is derived from an EMBL/GenBank/DDBJ whole genome shotgun (WGS) entry which is preliminary data.</text>
</comment>